<reference evidence="2" key="1">
    <citation type="journal article" date="2019" name="MBio">
        <title>Comparative genomics for the elucidation of multidrug resistance (MDR) in Candida lusitaniae.</title>
        <authorList>
            <person name="Kannan A."/>
            <person name="Asner S.A."/>
            <person name="Trachsel E."/>
            <person name="Kelly S."/>
            <person name="Parker J."/>
            <person name="Sanglard D."/>
        </authorList>
    </citation>
    <scope>NUCLEOTIDE SEQUENCE [LARGE SCALE GENOMIC DNA]</scope>
    <source>
        <strain evidence="2">P1</strain>
    </source>
</reference>
<organism evidence="1 2">
    <name type="scientific">Clavispora lusitaniae</name>
    <name type="common">Candida lusitaniae</name>
    <dbReference type="NCBI Taxonomy" id="36911"/>
    <lineage>
        <taxon>Eukaryota</taxon>
        <taxon>Fungi</taxon>
        <taxon>Dikarya</taxon>
        <taxon>Ascomycota</taxon>
        <taxon>Saccharomycotina</taxon>
        <taxon>Pichiomycetes</taxon>
        <taxon>Metschnikowiaceae</taxon>
        <taxon>Clavispora</taxon>
    </lineage>
</organism>
<dbReference type="EMBL" id="CP038487">
    <property type="protein sequence ID" value="QFZ28403.1"/>
    <property type="molecule type" value="Genomic_DNA"/>
</dbReference>
<dbReference type="Proteomes" id="UP000326582">
    <property type="component" value="Chromosome 4"/>
</dbReference>
<sequence length="623" mass="69576">MGHDIEIEIEEPQDGRYFTNFDVVKGRVKVSTTTSLTLSYIQVKLEGVSATEVHIPEDKEKKIKEKTLRDVHKVLYETAIVFPPTKVREVSATPEFTLNEGIYTYPFEFQIPRDSSCYRSLGTTSKSIFNKVAMSIENNGNGGRTASSNSLQSLTKPNAYSQNLQRQRQSLEDCAYHIKGPLPPSFSHGVAADIHYYVKVTCKRPSLIKANLRATSTFQFLPFDFERTPRLIRNSSAPSVPSNMHFRRVIDFASSPPPPPPKVYENNKKGKKEEKLDKKEEKKLEKQQQKEEKIRQKEEKKEAKRIAKAKKKGWFNPPPPPPAPVIKQVPPFAAEVRVSKDKGFVRGMMPSMHILFAMDANPEIYAAPRNEKNRLPDDTGVIYLQNLALELESVTIVSALQTIGYKNEIKESVFKEKIPLCSNTYEDLRFDLMRAVPTVYNGNSRTSESAISYELEISPSYYDNCRIPLNLPPSFQTCNVTRFYNLAVRLTVSREPMQTSSSRVQALTSVEVVCPDVRLSSGMDPPPPLYPPRENQSVNSRGQQMSISTGSSSSVTNPFTDVKSPEGPGSPGFSSSQPASPVAVFSGPVSPGPISSEDVPQLRSVEEESAPPAYKLVDDPSSR</sequence>
<evidence type="ECO:0000313" key="1">
    <source>
        <dbReference type="EMBL" id="QFZ28403.1"/>
    </source>
</evidence>
<keyword evidence="2" id="KW-1185">Reference proteome</keyword>
<protein>
    <submittedName>
        <fullName evidence="1">Arrestin-related trafficking adapter</fullName>
    </submittedName>
</protein>
<proteinExistence type="predicted"/>
<gene>
    <name evidence="1" type="ORF">EJF14_40442</name>
</gene>
<accession>A0ACD0WMQ0</accession>
<name>A0ACD0WMQ0_CLALS</name>
<evidence type="ECO:0000313" key="2">
    <source>
        <dbReference type="Proteomes" id="UP000326582"/>
    </source>
</evidence>